<proteinExistence type="predicted"/>
<dbReference type="EMBL" id="WSZM01000095">
    <property type="protein sequence ID" value="KAF4042857.1"/>
    <property type="molecule type" value="Genomic_DNA"/>
</dbReference>
<comment type="caution">
    <text evidence="2">The sequence shown here is derived from an EMBL/GenBank/DDBJ whole genome shotgun (WGS) entry which is preliminary data.</text>
</comment>
<feature type="region of interest" description="Disordered" evidence="1">
    <location>
        <begin position="1"/>
        <end position="27"/>
    </location>
</feature>
<gene>
    <name evidence="2" type="ORF">GN244_ATG04773</name>
</gene>
<reference evidence="2" key="1">
    <citation type="submission" date="2020-04" db="EMBL/GenBank/DDBJ databases">
        <title>Hybrid Assembly of Korean Phytophthora infestans isolates.</title>
        <authorList>
            <person name="Prokchorchik M."/>
            <person name="Lee Y."/>
            <person name="Seo J."/>
            <person name="Cho J.-H."/>
            <person name="Park Y.-E."/>
            <person name="Jang D.-C."/>
            <person name="Im J.-S."/>
            <person name="Choi J.-G."/>
            <person name="Park H.-J."/>
            <person name="Lee G.-B."/>
            <person name="Lee Y.-G."/>
            <person name="Hong S.-Y."/>
            <person name="Cho K."/>
            <person name="Sohn K.H."/>
        </authorList>
    </citation>
    <scope>NUCLEOTIDE SEQUENCE</scope>
    <source>
        <strain evidence="2">KR_1_A1</strain>
    </source>
</reference>
<accession>A0A833SXV7</accession>
<evidence type="ECO:0000313" key="2">
    <source>
        <dbReference type="EMBL" id="KAF4042857.1"/>
    </source>
</evidence>
<dbReference type="Proteomes" id="UP000602510">
    <property type="component" value="Unassembled WGS sequence"/>
</dbReference>
<protein>
    <submittedName>
        <fullName evidence="2">Uncharacterized protein</fullName>
    </submittedName>
</protein>
<name>A0A833SXV7_PHYIN</name>
<feature type="region of interest" description="Disordered" evidence="1">
    <location>
        <begin position="42"/>
        <end position="63"/>
    </location>
</feature>
<evidence type="ECO:0000256" key="1">
    <source>
        <dbReference type="SAM" id="MobiDB-lite"/>
    </source>
</evidence>
<evidence type="ECO:0000313" key="3">
    <source>
        <dbReference type="Proteomes" id="UP000602510"/>
    </source>
</evidence>
<dbReference type="AlphaFoldDB" id="A0A833SXV7"/>
<organism evidence="2 3">
    <name type="scientific">Phytophthora infestans</name>
    <name type="common">Potato late blight agent</name>
    <name type="synonym">Botrytis infestans</name>
    <dbReference type="NCBI Taxonomy" id="4787"/>
    <lineage>
        <taxon>Eukaryota</taxon>
        <taxon>Sar</taxon>
        <taxon>Stramenopiles</taxon>
        <taxon>Oomycota</taxon>
        <taxon>Peronosporomycetes</taxon>
        <taxon>Peronosporales</taxon>
        <taxon>Peronosporaceae</taxon>
        <taxon>Phytophthora</taxon>
    </lineage>
</organism>
<sequence>MDPEVSKVYETFETDRPGTASSEVHGGDAYIEMYTGPIRSEYSDASEEHVTPDNEPQVVVESGSRNAKISNTLKRSAINVLSTKQLQTHTQIKAFDQHTRL</sequence>
<keyword evidence="3" id="KW-1185">Reference proteome</keyword>